<name>A0A2T0X8C5_9RHOB</name>
<dbReference type="PANTHER" id="PTHR20857">
    <property type="entry name" value="THIAMINE-PHOSPHATE PYROPHOSPHORYLASE"/>
    <property type="match status" value="1"/>
</dbReference>
<evidence type="ECO:0000256" key="1">
    <source>
        <dbReference type="ARBA" id="ARBA00004948"/>
    </source>
</evidence>
<dbReference type="EMBL" id="PVTT01000001">
    <property type="protein sequence ID" value="PRY95202.1"/>
    <property type="molecule type" value="Genomic_DNA"/>
</dbReference>
<reference evidence="4 5" key="1">
    <citation type="submission" date="2018-03" db="EMBL/GenBank/DDBJ databases">
        <title>Genomic Encyclopedia of Archaeal and Bacterial Type Strains, Phase II (KMG-II): from individual species to whole genera.</title>
        <authorList>
            <person name="Goeker M."/>
        </authorList>
    </citation>
    <scope>NUCLEOTIDE SEQUENCE [LARGE SCALE GENOMIC DNA]</scope>
    <source>
        <strain evidence="4 5">DSM 29318</strain>
    </source>
</reference>
<dbReference type="InterPro" id="IPR013785">
    <property type="entry name" value="Aldolase_TIM"/>
</dbReference>
<dbReference type="PANTHER" id="PTHR20857:SF15">
    <property type="entry name" value="THIAMINE-PHOSPHATE SYNTHASE"/>
    <property type="match status" value="1"/>
</dbReference>
<dbReference type="GO" id="GO:0005737">
    <property type="term" value="C:cytoplasm"/>
    <property type="evidence" value="ECO:0007669"/>
    <property type="project" value="TreeGrafter"/>
</dbReference>
<dbReference type="OrthoDB" id="7159061at2"/>
<gene>
    <name evidence="4" type="ORF">BCF33_0816</name>
</gene>
<dbReference type="Proteomes" id="UP000238801">
    <property type="component" value="Unassembled WGS sequence"/>
</dbReference>
<dbReference type="RefSeq" id="WP_106159604.1">
    <property type="nucleotide sequence ID" value="NZ_PVTT01000001.1"/>
</dbReference>
<dbReference type="GO" id="GO:0009228">
    <property type="term" value="P:thiamine biosynthetic process"/>
    <property type="evidence" value="ECO:0007669"/>
    <property type="project" value="UniProtKB-KW"/>
</dbReference>
<protein>
    <submittedName>
        <fullName evidence="4">Thiamine-phosphate pyrophosphorylase</fullName>
    </submittedName>
</protein>
<dbReference type="GO" id="GO:0004789">
    <property type="term" value="F:thiamine-phosphate diphosphorylase activity"/>
    <property type="evidence" value="ECO:0007669"/>
    <property type="project" value="TreeGrafter"/>
</dbReference>
<organism evidence="4 5">
    <name type="scientific">Hasllibacter halocynthiae</name>
    <dbReference type="NCBI Taxonomy" id="595589"/>
    <lineage>
        <taxon>Bacteria</taxon>
        <taxon>Pseudomonadati</taxon>
        <taxon>Pseudomonadota</taxon>
        <taxon>Alphaproteobacteria</taxon>
        <taxon>Rhodobacterales</taxon>
        <taxon>Roseobacteraceae</taxon>
        <taxon>Hasllibacter</taxon>
    </lineage>
</organism>
<dbReference type="Pfam" id="PF02581">
    <property type="entry name" value="TMP-TENI"/>
    <property type="match status" value="1"/>
</dbReference>
<sequence>MTDRAQIYLATPPDPEGAGFSDTLARVMDAAPVAALRLDFATRDEGRLIHLIDAAREVAHARDVPAILADHLGLVTRLGLDGVHLSDGSRGVRKAREALGKDAVVGAFCGASRHDGMTAGEIGADYVAFGPAGETTLGSGERAGPDLFAWWSEMIELPVVAEGALTPETVRALAPAADFFAFGPEIWDTDDPAGALRALANAI</sequence>
<evidence type="ECO:0000313" key="4">
    <source>
        <dbReference type="EMBL" id="PRY95202.1"/>
    </source>
</evidence>
<dbReference type="InterPro" id="IPR022998">
    <property type="entry name" value="ThiamineP_synth_TenI"/>
</dbReference>
<comment type="caution">
    <text evidence="4">The sequence shown here is derived from an EMBL/GenBank/DDBJ whole genome shotgun (WGS) entry which is preliminary data.</text>
</comment>
<comment type="pathway">
    <text evidence="1">Cofactor biosynthesis; thiamine diphosphate biosynthesis.</text>
</comment>
<dbReference type="InterPro" id="IPR036206">
    <property type="entry name" value="ThiamineP_synth_sf"/>
</dbReference>
<evidence type="ECO:0000259" key="3">
    <source>
        <dbReference type="Pfam" id="PF02581"/>
    </source>
</evidence>
<proteinExistence type="predicted"/>
<accession>A0A2T0X8C5</accession>
<evidence type="ECO:0000313" key="5">
    <source>
        <dbReference type="Proteomes" id="UP000238801"/>
    </source>
</evidence>
<dbReference type="AlphaFoldDB" id="A0A2T0X8C5"/>
<dbReference type="CDD" id="cd00564">
    <property type="entry name" value="TMP_TenI"/>
    <property type="match status" value="1"/>
</dbReference>
<feature type="domain" description="Thiamine phosphate synthase/TenI" evidence="3">
    <location>
        <begin position="8"/>
        <end position="174"/>
    </location>
</feature>
<dbReference type="Gene3D" id="3.20.20.70">
    <property type="entry name" value="Aldolase class I"/>
    <property type="match status" value="1"/>
</dbReference>
<keyword evidence="5" id="KW-1185">Reference proteome</keyword>
<evidence type="ECO:0000256" key="2">
    <source>
        <dbReference type="ARBA" id="ARBA00022977"/>
    </source>
</evidence>
<keyword evidence="2" id="KW-0784">Thiamine biosynthesis</keyword>
<dbReference type="SUPFAM" id="SSF51391">
    <property type="entry name" value="Thiamin phosphate synthase"/>
    <property type="match status" value="1"/>
</dbReference>